<evidence type="ECO:0000313" key="2">
    <source>
        <dbReference type="EMBL" id="KAG1774067.1"/>
    </source>
</evidence>
<evidence type="ECO:0000256" key="1">
    <source>
        <dbReference type="SAM" id="SignalP"/>
    </source>
</evidence>
<dbReference type="EMBL" id="JABBWD010000045">
    <property type="protein sequence ID" value="KAG1774067.1"/>
    <property type="molecule type" value="Genomic_DNA"/>
</dbReference>
<organism evidence="2 3">
    <name type="scientific">Suillus placidus</name>
    <dbReference type="NCBI Taxonomy" id="48579"/>
    <lineage>
        <taxon>Eukaryota</taxon>
        <taxon>Fungi</taxon>
        <taxon>Dikarya</taxon>
        <taxon>Basidiomycota</taxon>
        <taxon>Agaricomycotina</taxon>
        <taxon>Agaricomycetes</taxon>
        <taxon>Agaricomycetidae</taxon>
        <taxon>Boletales</taxon>
        <taxon>Suillineae</taxon>
        <taxon>Suillaceae</taxon>
        <taxon>Suillus</taxon>
    </lineage>
</organism>
<dbReference type="InterPro" id="IPR009030">
    <property type="entry name" value="Growth_fac_rcpt_cys_sf"/>
</dbReference>
<gene>
    <name evidence="2" type="ORF">EV702DRAFT_1128195</name>
</gene>
<reference evidence="2" key="1">
    <citation type="journal article" date="2020" name="New Phytol.">
        <title>Comparative genomics reveals dynamic genome evolution in host specialist ectomycorrhizal fungi.</title>
        <authorList>
            <person name="Lofgren L.A."/>
            <person name="Nguyen N.H."/>
            <person name="Vilgalys R."/>
            <person name="Ruytinx J."/>
            <person name="Liao H.L."/>
            <person name="Branco S."/>
            <person name="Kuo A."/>
            <person name="LaButti K."/>
            <person name="Lipzen A."/>
            <person name="Andreopoulos W."/>
            <person name="Pangilinan J."/>
            <person name="Riley R."/>
            <person name="Hundley H."/>
            <person name="Na H."/>
            <person name="Barry K."/>
            <person name="Grigoriev I.V."/>
            <person name="Stajich J.E."/>
            <person name="Kennedy P.G."/>
        </authorList>
    </citation>
    <scope>NUCLEOTIDE SEQUENCE</scope>
    <source>
        <strain evidence="2">DOB743</strain>
    </source>
</reference>
<feature type="signal peptide" evidence="1">
    <location>
        <begin position="1"/>
        <end position="19"/>
    </location>
</feature>
<dbReference type="Proteomes" id="UP000714275">
    <property type="component" value="Unassembled WGS sequence"/>
</dbReference>
<proteinExistence type="predicted"/>
<keyword evidence="3" id="KW-1185">Reference proteome</keyword>
<dbReference type="SUPFAM" id="SSF57184">
    <property type="entry name" value="Growth factor receptor domain"/>
    <property type="match status" value="2"/>
</dbReference>
<dbReference type="OrthoDB" id="4662630at2759"/>
<feature type="chain" id="PRO_5040460555" evidence="1">
    <location>
        <begin position="20"/>
        <end position="439"/>
    </location>
</feature>
<sequence>MRLLLITTLALSQAIVVLSQYAEAAFQVPTYSSTCEEQARQSGLPTDGWEIVYGDGGQPKCRRVAVQELGICRGVEYIDADTKDKKCCQDVSGLTWIDRPAKLAKCCAKDHAWSFDNGDSPTRGGCCMIGLHMHNGRCIPSYTPPPPLHCPPGTYLINDRCAPIIAPLPRCPPGTFLQDGMCIPIPVPIVSCPVGTYLINDQCVPVIPRHCPPATFMRDGMCIPVPSGVCPIGTRMQDGQCVPLPQTCANGYGGVESSCACTNYPVCGHGKYLGIKYGHCYILSFSDGQQFSAVREKTMYVKGGFFDDIPFKVCKSTNDCSHGKEVEMDESFYLHHQHGLYTDLTSTRGWIDNAHNGDHLGLTLDANMAGRFTGTPTYAGNECGIELRGGPVNGGMGYACPMAMPGWGNPRVSKNLRFSEVTCNNYEVPFTSAIYPARG</sequence>
<keyword evidence="1" id="KW-0732">Signal</keyword>
<accession>A0A9P6ZP12</accession>
<name>A0A9P6ZP12_9AGAM</name>
<dbReference type="AlphaFoldDB" id="A0A9P6ZP12"/>
<evidence type="ECO:0000313" key="3">
    <source>
        <dbReference type="Proteomes" id="UP000714275"/>
    </source>
</evidence>
<comment type="caution">
    <text evidence="2">The sequence shown here is derived from an EMBL/GenBank/DDBJ whole genome shotgun (WGS) entry which is preliminary data.</text>
</comment>
<protein>
    <submittedName>
        <fullName evidence="2">Uncharacterized protein</fullName>
    </submittedName>
</protein>